<feature type="region of interest" description="Disordered" evidence="1">
    <location>
        <begin position="75"/>
        <end position="124"/>
    </location>
</feature>
<dbReference type="RefSeq" id="XP_022235288.1">
    <property type="nucleotide sequence ID" value="XM_022379580.1"/>
</dbReference>
<feature type="compositionally biased region" description="Polar residues" evidence="1">
    <location>
        <begin position="255"/>
        <end position="269"/>
    </location>
</feature>
<protein>
    <submittedName>
        <fullName evidence="3">Uncharacterized protein LOC111083225</fullName>
    </submittedName>
</protein>
<name>A0ABM1RV83_LIMPO</name>
<gene>
    <name evidence="3" type="primary">LOC111083225</name>
</gene>
<feature type="region of interest" description="Disordered" evidence="1">
    <location>
        <begin position="247"/>
        <end position="269"/>
    </location>
</feature>
<feature type="region of interest" description="Disordered" evidence="1">
    <location>
        <begin position="308"/>
        <end position="345"/>
    </location>
</feature>
<feature type="compositionally biased region" description="Basic residues" evidence="1">
    <location>
        <begin position="327"/>
        <end position="345"/>
    </location>
</feature>
<accession>A0ABM1RV83</accession>
<feature type="compositionally biased region" description="Polar residues" evidence="1">
    <location>
        <begin position="105"/>
        <end position="120"/>
    </location>
</feature>
<keyword evidence="2" id="KW-1185">Reference proteome</keyword>
<organism evidence="2 3">
    <name type="scientific">Limulus polyphemus</name>
    <name type="common">Atlantic horseshoe crab</name>
    <dbReference type="NCBI Taxonomy" id="6850"/>
    <lineage>
        <taxon>Eukaryota</taxon>
        <taxon>Metazoa</taxon>
        <taxon>Ecdysozoa</taxon>
        <taxon>Arthropoda</taxon>
        <taxon>Chelicerata</taxon>
        <taxon>Merostomata</taxon>
        <taxon>Xiphosura</taxon>
        <taxon>Limulidae</taxon>
        <taxon>Limulus</taxon>
    </lineage>
</organism>
<dbReference type="Proteomes" id="UP000694941">
    <property type="component" value="Unplaced"/>
</dbReference>
<evidence type="ECO:0000256" key="1">
    <source>
        <dbReference type="SAM" id="MobiDB-lite"/>
    </source>
</evidence>
<feature type="compositionally biased region" description="Basic and acidic residues" evidence="1">
    <location>
        <begin position="78"/>
        <end position="88"/>
    </location>
</feature>
<dbReference type="GeneID" id="111083225"/>
<reference evidence="3" key="1">
    <citation type="submission" date="2025-08" db="UniProtKB">
        <authorList>
            <consortium name="RefSeq"/>
        </authorList>
    </citation>
    <scope>IDENTIFICATION</scope>
    <source>
        <tissue evidence="3">Muscle</tissue>
    </source>
</reference>
<evidence type="ECO:0000313" key="2">
    <source>
        <dbReference type="Proteomes" id="UP000694941"/>
    </source>
</evidence>
<evidence type="ECO:0000313" key="3">
    <source>
        <dbReference type="RefSeq" id="XP_022235288.1"/>
    </source>
</evidence>
<sequence>MQKNLIENDNISPIIQPLDVMARKSIRNRSTSQEQKLSKTPNLEKTSMLSKVAYFEKLPAQKAFPQRRNYKLKNTISENREYNDDNHLSSRQYSDYQRKNKDNRIQSSKSTKVNLKQNPSVIRKSRRPHKLIQKTSDRLRAPTTDHQSIHHYRTVYNKPPLSNSYVKYQPQSWVSPRTRILYENENIVPSSQSQKQPAKASNIRPGQNLRVKAFVKSSPTSIESDLLETPVHVQSQKKYLSEWDKQNKLHKKRPSQQYRNSNSVKDLTQQKNLENLSIYNTEKQTTHNHVPSTHHYDYPKQQFSTLQKIQTTGQPDNSREDHTLPVVRRKYHTTHWSKSARSHHD</sequence>
<proteinExistence type="predicted"/>